<gene>
    <name evidence="4" type="ORF">R3L15_06610</name>
    <name evidence="3" type="ORF">R3L16_00790</name>
</gene>
<dbReference type="InterPro" id="IPR024311">
    <property type="entry name" value="Lipocalin-like"/>
</dbReference>
<reference evidence="4 5" key="1">
    <citation type="submission" date="2023-10" db="EMBL/GenBank/DDBJ databases">
        <title>Culture-based analysis of two novel bacteria associated with mangrove crab gills.</title>
        <authorList>
            <person name="Yang X."/>
            <person name="Garuglieri E."/>
            <person name="Van Goethem M.W."/>
            <person name="Fusi M."/>
            <person name="Marasco R."/>
            <person name="Daffonchio D.G."/>
        </authorList>
    </citation>
    <scope>NUCLEOTIDE SEQUENCE</scope>
    <source>
        <strain evidence="4">UG2-1</strain>
        <strain evidence="3">UG2-2</strain>
        <strain evidence="5">UG2_2</strain>
    </source>
</reference>
<dbReference type="Pfam" id="PF13648">
    <property type="entry name" value="Lipocalin_4"/>
    <property type="match status" value="1"/>
</dbReference>
<evidence type="ECO:0000259" key="2">
    <source>
        <dbReference type="Pfam" id="PF13648"/>
    </source>
</evidence>
<name>A0AAU6PAQ5_9FLAO</name>
<evidence type="ECO:0000313" key="3">
    <source>
        <dbReference type="EMBL" id="WXA03026.1"/>
    </source>
</evidence>
<dbReference type="AlphaFoldDB" id="A0AAU6PAQ5"/>
<feature type="domain" description="Lipocalin-like" evidence="2">
    <location>
        <begin position="35"/>
        <end position="112"/>
    </location>
</feature>
<dbReference type="RefSeq" id="WP_338734010.1">
    <property type="nucleotide sequence ID" value="NZ_CP136924.1"/>
</dbReference>
<evidence type="ECO:0000256" key="1">
    <source>
        <dbReference type="SAM" id="SignalP"/>
    </source>
</evidence>
<dbReference type="PROSITE" id="PS51257">
    <property type="entry name" value="PROKAR_LIPOPROTEIN"/>
    <property type="match status" value="1"/>
</dbReference>
<dbReference type="KEGG" id="mcaa:R3L15_06610"/>
<protein>
    <recommendedName>
        <fullName evidence="2">Lipocalin-like domain-containing protein</fullName>
    </recommendedName>
</protein>
<dbReference type="EMBL" id="CP136924">
    <property type="protein sequence ID" value="WXA03026.1"/>
    <property type="molecule type" value="Genomic_DNA"/>
</dbReference>
<evidence type="ECO:0000313" key="5">
    <source>
        <dbReference type="Proteomes" id="UP001368318"/>
    </source>
</evidence>
<sequence>MKSILKLTLILMSFLVVACSSSDDSSDANQIDSQIIGKWYFGNPLIVGLETNNSFTFNANGEVVYSYWSGGADFDFLTETGTYSFNGDIMTMVFPEGVTLTFVQRVEFITDNIVEFIQTSNPNDNAYEGDYFRDGADNYDLPPTVKEYEIRISGESSSSQQYPIVIEYYSDDENGQVFTETVNSQTNTDIIQNLNLESFNIIGFEYDVTGYEDSVIYEVQIKDVETNTILFSNSSLSIEDNEVFTYNFSEDSFTVE</sequence>
<proteinExistence type="predicted"/>
<feature type="signal peptide" evidence="1">
    <location>
        <begin position="1"/>
        <end position="18"/>
    </location>
</feature>
<feature type="chain" id="PRO_5044713039" description="Lipocalin-like domain-containing protein" evidence="1">
    <location>
        <begin position="19"/>
        <end position="256"/>
    </location>
</feature>
<dbReference type="Proteomes" id="UP001368318">
    <property type="component" value="Chromosome"/>
</dbReference>
<keyword evidence="5" id="KW-1185">Reference proteome</keyword>
<keyword evidence="1" id="KW-0732">Signal</keyword>
<accession>A0AAU6PAQ5</accession>
<dbReference type="EMBL" id="CP136925">
    <property type="protein sequence ID" value="WXA14550.1"/>
    <property type="molecule type" value="Genomic_DNA"/>
</dbReference>
<evidence type="ECO:0000313" key="4">
    <source>
        <dbReference type="EMBL" id="WXA14550.1"/>
    </source>
</evidence>
<organism evidence="4">
    <name type="scientific">Mangrovimonas cancribranchiae</name>
    <dbReference type="NCBI Taxonomy" id="3080055"/>
    <lineage>
        <taxon>Bacteria</taxon>
        <taxon>Pseudomonadati</taxon>
        <taxon>Bacteroidota</taxon>
        <taxon>Flavobacteriia</taxon>
        <taxon>Flavobacteriales</taxon>
        <taxon>Flavobacteriaceae</taxon>
        <taxon>Mangrovimonas</taxon>
    </lineage>
</organism>